<gene>
    <name evidence="1" type="ORF">HPB50_012124</name>
</gene>
<keyword evidence="2" id="KW-1185">Reference proteome</keyword>
<reference evidence="1" key="1">
    <citation type="submission" date="2020-05" db="EMBL/GenBank/DDBJ databases">
        <title>Large-scale comparative analyses of tick genomes elucidate their genetic diversity and vector capacities.</title>
        <authorList>
            <person name="Jia N."/>
            <person name="Wang J."/>
            <person name="Shi W."/>
            <person name="Du L."/>
            <person name="Sun Y."/>
            <person name="Zhan W."/>
            <person name="Jiang J."/>
            <person name="Wang Q."/>
            <person name="Zhang B."/>
            <person name="Ji P."/>
            <person name="Sakyi L.B."/>
            <person name="Cui X."/>
            <person name="Yuan T."/>
            <person name="Jiang B."/>
            <person name="Yang W."/>
            <person name="Lam T.T.-Y."/>
            <person name="Chang Q."/>
            <person name="Ding S."/>
            <person name="Wang X."/>
            <person name="Zhu J."/>
            <person name="Ruan X."/>
            <person name="Zhao L."/>
            <person name="Wei J."/>
            <person name="Que T."/>
            <person name="Du C."/>
            <person name="Cheng J."/>
            <person name="Dai P."/>
            <person name="Han X."/>
            <person name="Huang E."/>
            <person name="Gao Y."/>
            <person name="Liu J."/>
            <person name="Shao H."/>
            <person name="Ye R."/>
            <person name="Li L."/>
            <person name="Wei W."/>
            <person name="Wang X."/>
            <person name="Wang C."/>
            <person name="Yang T."/>
            <person name="Huo Q."/>
            <person name="Li W."/>
            <person name="Guo W."/>
            <person name="Chen H."/>
            <person name="Zhou L."/>
            <person name="Ni X."/>
            <person name="Tian J."/>
            <person name="Zhou Y."/>
            <person name="Sheng Y."/>
            <person name="Liu T."/>
            <person name="Pan Y."/>
            <person name="Xia L."/>
            <person name="Li J."/>
            <person name="Zhao F."/>
            <person name="Cao W."/>
        </authorList>
    </citation>
    <scope>NUCLEOTIDE SEQUENCE</scope>
    <source>
        <strain evidence="1">Hyas-2018</strain>
    </source>
</reference>
<protein>
    <submittedName>
        <fullName evidence="1">Uncharacterized protein</fullName>
    </submittedName>
</protein>
<dbReference type="EMBL" id="CM023486">
    <property type="protein sequence ID" value="KAH6928133.1"/>
    <property type="molecule type" value="Genomic_DNA"/>
</dbReference>
<evidence type="ECO:0000313" key="1">
    <source>
        <dbReference type="EMBL" id="KAH6928133.1"/>
    </source>
</evidence>
<evidence type="ECO:0000313" key="2">
    <source>
        <dbReference type="Proteomes" id="UP000821845"/>
    </source>
</evidence>
<organism evidence="1 2">
    <name type="scientific">Hyalomma asiaticum</name>
    <name type="common">Tick</name>
    <dbReference type="NCBI Taxonomy" id="266040"/>
    <lineage>
        <taxon>Eukaryota</taxon>
        <taxon>Metazoa</taxon>
        <taxon>Ecdysozoa</taxon>
        <taxon>Arthropoda</taxon>
        <taxon>Chelicerata</taxon>
        <taxon>Arachnida</taxon>
        <taxon>Acari</taxon>
        <taxon>Parasitiformes</taxon>
        <taxon>Ixodida</taxon>
        <taxon>Ixodoidea</taxon>
        <taxon>Ixodidae</taxon>
        <taxon>Hyalomminae</taxon>
        <taxon>Hyalomma</taxon>
    </lineage>
</organism>
<accession>A0ACB7S091</accession>
<dbReference type="Proteomes" id="UP000821845">
    <property type="component" value="Chromosome 6"/>
</dbReference>
<sequence>MKRSSAAARRSGSDADASDEFAAAFEYVSASQKKIGLFEDEGKSQDDESSLIADMTALNMLVRGAMCPTCRHLGLCVREPADKRKGLASFVELHCPNSECPEAILSATYTSRREASGGEASVSAAGDELTARRTYDSGSQLERAVMAKPMVLAHFNGSGHYKEDCSFLCTNFIAFNDIFDK</sequence>
<comment type="caution">
    <text evidence="1">The sequence shown here is derived from an EMBL/GenBank/DDBJ whole genome shotgun (WGS) entry which is preliminary data.</text>
</comment>
<name>A0ACB7S091_HYAAI</name>
<proteinExistence type="predicted"/>